<proteinExistence type="predicted"/>
<dbReference type="AlphaFoldDB" id="A0A9P3UUW7"/>
<protein>
    <submittedName>
        <fullName evidence="1">Uncharacterized protein</fullName>
    </submittedName>
</protein>
<accession>A0A9P3UUW7</accession>
<comment type="caution">
    <text evidence="1">The sequence shown here is derived from an EMBL/GenBank/DDBJ whole genome shotgun (WGS) entry which is preliminary data.</text>
</comment>
<dbReference type="EMBL" id="BRPK01000020">
    <property type="protein sequence ID" value="GLB45190.1"/>
    <property type="molecule type" value="Genomic_DNA"/>
</dbReference>
<keyword evidence="2" id="KW-1185">Reference proteome</keyword>
<reference evidence="1" key="1">
    <citation type="submission" date="2022-07" db="EMBL/GenBank/DDBJ databases">
        <title>The genome of Lyophyllum shimeji provides insight into the initial evolution of ectomycorrhizal fungal genome.</title>
        <authorList>
            <person name="Kobayashi Y."/>
            <person name="Shibata T."/>
            <person name="Hirakawa H."/>
            <person name="Shigenobu S."/>
            <person name="Nishiyama T."/>
            <person name="Yamada A."/>
            <person name="Hasebe M."/>
            <person name="Kawaguchi M."/>
        </authorList>
    </citation>
    <scope>NUCLEOTIDE SEQUENCE</scope>
    <source>
        <strain evidence="1">AT787</strain>
    </source>
</reference>
<dbReference type="Proteomes" id="UP001063166">
    <property type="component" value="Unassembled WGS sequence"/>
</dbReference>
<evidence type="ECO:0000313" key="2">
    <source>
        <dbReference type="Proteomes" id="UP001063166"/>
    </source>
</evidence>
<evidence type="ECO:0000313" key="1">
    <source>
        <dbReference type="EMBL" id="GLB45190.1"/>
    </source>
</evidence>
<sequence>MSFSDSFGQSGVIVYRIPPELLLSRIGSGAPVGEAPVEVILDLEPLEIDDWFLLEPLCSPVGLQALWRDLTDDQFPSTHAYLQPVDWDRRISPDTAASTTVRLDGDMEIHAWSASGTQAAVILDRRAVYGSDIEPDPPVTLALLRFSARGIDAQDLVLPEGLKGDAVIDSVAIDERSGVVYLGTPERLFVLRFA</sequence>
<gene>
    <name evidence="1" type="ORF">LshimejAT787_2000950</name>
</gene>
<organism evidence="1 2">
    <name type="scientific">Lyophyllum shimeji</name>
    <name type="common">Hon-shimeji</name>
    <name type="synonym">Tricholoma shimeji</name>
    <dbReference type="NCBI Taxonomy" id="47721"/>
    <lineage>
        <taxon>Eukaryota</taxon>
        <taxon>Fungi</taxon>
        <taxon>Dikarya</taxon>
        <taxon>Basidiomycota</taxon>
        <taxon>Agaricomycotina</taxon>
        <taxon>Agaricomycetes</taxon>
        <taxon>Agaricomycetidae</taxon>
        <taxon>Agaricales</taxon>
        <taxon>Tricholomatineae</taxon>
        <taxon>Lyophyllaceae</taxon>
        <taxon>Lyophyllum</taxon>
    </lineage>
</organism>
<name>A0A9P3UUW7_LYOSH</name>